<reference evidence="2" key="1">
    <citation type="journal article" date="2022" name="Int. J. Mol. Sci.">
        <title>Draft Genome of Tanacetum Coccineum: Genomic Comparison of Closely Related Tanacetum-Family Plants.</title>
        <authorList>
            <person name="Yamashiro T."/>
            <person name="Shiraishi A."/>
            <person name="Nakayama K."/>
            <person name="Satake H."/>
        </authorList>
    </citation>
    <scope>NUCLEOTIDE SEQUENCE</scope>
</reference>
<evidence type="ECO:0000256" key="1">
    <source>
        <dbReference type="SAM" id="MobiDB-lite"/>
    </source>
</evidence>
<organism evidence="2 3">
    <name type="scientific">Tanacetum coccineum</name>
    <dbReference type="NCBI Taxonomy" id="301880"/>
    <lineage>
        <taxon>Eukaryota</taxon>
        <taxon>Viridiplantae</taxon>
        <taxon>Streptophyta</taxon>
        <taxon>Embryophyta</taxon>
        <taxon>Tracheophyta</taxon>
        <taxon>Spermatophyta</taxon>
        <taxon>Magnoliopsida</taxon>
        <taxon>eudicotyledons</taxon>
        <taxon>Gunneridae</taxon>
        <taxon>Pentapetalae</taxon>
        <taxon>asterids</taxon>
        <taxon>campanulids</taxon>
        <taxon>Asterales</taxon>
        <taxon>Asteraceae</taxon>
        <taxon>Asteroideae</taxon>
        <taxon>Anthemideae</taxon>
        <taxon>Anthemidinae</taxon>
        <taxon>Tanacetum</taxon>
    </lineage>
</organism>
<gene>
    <name evidence="2" type="ORF">Tco_0843303</name>
</gene>
<proteinExistence type="predicted"/>
<comment type="caution">
    <text evidence="2">The sequence shown here is derived from an EMBL/GenBank/DDBJ whole genome shotgun (WGS) entry which is preliminary data.</text>
</comment>
<keyword evidence="3" id="KW-1185">Reference proteome</keyword>
<sequence length="114" mass="12263">MRSRLTLIITIVDHTINDELKDVAGKGKKMVALDSALPPVKKAKTAPSAAPPKKKKKTPSTGGKTPTALQKLVNLGTLQEKIRYGSSSSVMDAFVLESVTPSPDHEYQDESDSM</sequence>
<dbReference type="Proteomes" id="UP001151760">
    <property type="component" value="Unassembled WGS sequence"/>
</dbReference>
<feature type="region of interest" description="Disordered" evidence="1">
    <location>
        <begin position="34"/>
        <end position="67"/>
    </location>
</feature>
<dbReference type="EMBL" id="BQNB010012862">
    <property type="protein sequence ID" value="GJT08841.1"/>
    <property type="molecule type" value="Genomic_DNA"/>
</dbReference>
<evidence type="ECO:0000313" key="2">
    <source>
        <dbReference type="EMBL" id="GJT08841.1"/>
    </source>
</evidence>
<accession>A0ABQ5B1P3</accession>
<name>A0ABQ5B1P3_9ASTR</name>
<protein>
    <submittedName>
        <fullName evidence="2">Uncharacterized protein</fullName>
    </submittedName>
</protein>
<evidence type="ECO:0000313" key="3">
    <source>
        <dbReference type="Proteomes" id="UP001151760"/>
    </source>
</evidence>
<reference evidence="2" key="2">
    <citation type="submission" date="2022-01" db="EMBL/GenBank/DDBJ databases">
        <authorList>
            <person name="Yamashiro T."/>
            <person name="Shiraishi A."/>
            <person name="Satake H."/>
            <person name="Nakayama K."/>
        </authorList>
    </citation>
    <scope>NUCLEOTIDE SEQUENCE</scope>
</reference>